<proteinExistence type="predicted"/>
<dbReference type="PANTHER" id="PTHR35038:SF8">
    <property type="entry name" value="C-TYPE POLYHEME CYTOCHROME OMCC"/>
    <property type="match status" value="1"/>
</dbReference>
<name>A0A0X8JPL7_9BACT</name>
<gene>
    <name evidence="3" type="ORF">AXF15_05540</name>
</gene>
<dbReference type="PANTHER" id="PTHR35038">
    <property type="entry name" value="DISSIMILATORY SULFITE REDUCTASE SIRA"/>
    <property type="match status" value="1"/>
</dbReference>
<dbReference type="Proteomes" id="UP000063964">
    <property type="component" value="Chromosome"/>
</dbReference>
<dbReference type="Pfam" id="PF22113">
    <property type="entry name" value="Mtrc-MtrF_II-IV_dom"/>
    <property type="match status" value="1"/>
</dbReference>
<reference evidence="4" key="1">
    <citation type="submission" date="2016-02" db="EMBL/GenBank/DDBJ databases">
        <authorList>
            <person name="Holder M.E."/>
            <person name="Ajami N.J."/>
            <person name="Petrosino J.F."/>
        </authorList>
    </citation>
    <scope>NUCLEOTIDE SEQUENCE [LARGE SCALE GENOMIC DNA]</scope>
    <source>
        <strain evidence="4">DSM 12838</strain>
    </source>
</reference>
<dbReference type="Gene3D" id="1.10.1130.10">
    <property type="entry name" value="Flavocytochrome C3, Chain A"/>
    <property type="match status" value="1"/>
</dbReference>
<feature type="domain" description="Outer membrane cytochrome MtrC/MtrF-like" evidence="2">
    <location>
        <begin position="98"/>
        <end position="276"/>
    </location>
</feature>
<dbReference type="Gene3D" id="3.90.10.10">
    <property type="entry name" value="Cytochrome C3"/>
    <property type="match status" value="1"/>
</dbReference>
<evidence type="ECO:0000259" key="2">
    <source>
        <dbReference type="Pfam" id="PF22113"/>
    </source>
</evidence>
<evidence type="ECO:0000256" key="1">
    <source>
        <dbReference type="ARBA" id="ARBA00022729"/>
    </source>
</evidence>
<dbReference type="SUPFAM" id="SSF48695">
    <property type="entry name" value="Multiheme cytochromes"/>
    <property type="match status" value="1"/>
</dbReference>
<dbReference type="InterPro" id="IPR054337">
    <property type="entry name" value="Mtrc-MtrF-like_dom_II/IV"/>
</dbReference>
<dbReference type="InterPro" id="IPR036280">
    <property type="entry name" value="Multihaem_cyt_sf"/>
</dbReference>
<organism evidence="3 4">
    <name type="scientific">Desulfomicrobium orale DSM 12838</name>
    <dbReference type="NCBI Taxonomy" id="888061"/>
    <lineage>
        <taxon>Bacteria</taxon>
        <taxon>Pseudomonadati</taxon>
        <taxon>Thermodesulfobacteriota</taxon>
        <taxon>Desulfovibrionia</taxon>
        <taxon>Desulfovibrionales</taxon>
        <taxon>Desulfomicrobiaceae</taxon>
        <taxon>Desulfomicrobium</taxon>
    </lineage>
</organism>
<keyword evidence="1" id="KW-0732">Signal</keyword>
<dbReference type="KEGG" id="doa:AXF15_05540"/>
<dbReference type="InterPro" id="IPR051829">
    <property type="entry name" value="Multiheme_Cytochr_ET"/>
</dbReference>
<dbReference type="STRING" id="888061.AXF15_05540"/>
<sequence length="281" mass="30492">MAVPVSTELGCKNCHGGSWSRDGVIGVSARTASDVLRKHDRRHKTTLMARAESGSPVSCQSCHADPLTDAPGKPELLSLSAAMHGFHANYLSGLNGAEACNACHATGTDSYTASFRGAHSRQPGESCARCHGTMEDHALSLLQAEKDKPKADKLMRHLRPRLVSAVEDINPRAPWSSLPDCLACHVEFERPESVKVTAFNQWAENDDLYQNRVDEAGLMCQACHGSAHAEHPAINPFNSGLDSLQPMRYQGNRRPIGAGGNCAVCHREEMDAELHHPNMLK</sequence>
<protein>
    <recommendedName>
        <fullName evidence="2">Outer membrane cytochrome MtrC/MtrF-like domain-containing protein</fullName>
    </recommendedName>
</protein>
<dbReference type="AlphaFoldDB" id="A0A0X8JPL7"/>
<keyword evidence="4" id="KW-1185">Reference proteome</keyword>
<accession>A0A0X8JPL7</accession>
<dbReference type="EMBL" id="CP014230">
    <property type="protein sequence ID" value="AMD92627.1"/>
    <property type="molecule type" value="Genomic_DNA"/>
</dbReference>
<evidence type="ECO:0000313" key="4">
    <source>
        <dbReference type="Proteomes" id="UP000063964"/>
    </source>
</evidence>
<evidence type="ECO:0000313" key="3">
    <source>
        <dbReference type="EMBL" id="AMD92627.1"/>
    </source>
</evidence>